<dbReference type="Pfam" id="PF02218">
    <property type="entry name" value="HS1_rep"/>
    <property type="match status" value="5"/>
</dbReference>
<protein>
    <recommendedName>
        <fullName evidence="6">SH3 domain-containing protein</fullName>
    </recommendedName>
</protein>
<dbReference type="PRINTS" id="PR00452">
    <property type="entry name" value="SH3DOMAIN"/>
</dbReference>
<dbReference type="SUPFAM" id="SSF50044">
    <property type="entry name" value="SH3-domain"/>
    <property type="match status" value="1"/>
</dbReference>
<evidence type="ECO:0000313" key="7">
    <source>
        <dbReference type="Ensembl" id="ENSPTXP00000022958.1"/>
    </source>
</evidence>
<dbReference type="InterPro" id="IPR003134">
    <property type="entry name" value="Hs1_Cortactin"/>
</dbReference>
<dbReference type="InterPro" id="IPR001452">
    <property type="entry name" value="SH3_domain"/>
</dbReference>
<feature type="domain" description="SH3" evidence="6">
    <location>
        <begin position="394"/>
        <end position="452"/>
    </location>
</feature>
<dbReference type="PRINTS" id="PR00499">
    <property type="entry name" value="P67PHOX"/>
</dbReference>
<feature type="compositionally biased region" description="Acidic residues" evidence="5">
    <location>
        <begin position="317"/>
        <end position="350"/>
    </location>
</feature>
<dbReference type="Proteomes" id="UP000472273">
    <property type="component" value="Unplaced"/>
</dbReference>
<evidence type="ECO:0000256" key="5">
    <source>
        <dbReference type="SAM" id="MobiDB-lite"/>
    </source>
</evidence>
<keyword evidence="1 4" id="KW-0728">SH3 domain</keyword>
<dbReference type="GO" id="GO:0005884">
    <property type="term" value="C:actin filament"/>
    <property type="evidence" value="ECO:0007669"/>
    <property type="project" value="TreeGrafter"/>
</dbReference>
<dbReference type="GeneTree" id="ENSGT00940000158997"/>
<evidence type="ECO:0000256" key="2">
    <source>
        <dbReference type="ARBA" id="ARBA00022553"/>
    </source>
</evidence>
<reference evidence="7" key="1">
    <citation type="submission" date="2025-08" db="UniProtKB">
        <authorList>
            <consortium name="Ensembl"/>
        </authorList>
    </citation>
    <scope>IDENTIFICATION</scope>
</reference>
<evidence type="ECO:0000256" key="4">
    <source>
        <dbReference type="PROSITE-ProRule" id="PRU00192"/>
    </source>
</evidence>
<feature type="compositionally biased region" description="Basic and acidic residues" evidence="5">
    <location>
        <begin position="203"/>
        <end position="250"/>
    </location>
</feature>
<accession>A0A670ZJH3</accession>
<dbReference type="PROSITE" id="PS50002">
    <property type="entry name" value="SH3"/>
    <property type="match status" value="1"/>
</dbReference>
<dbReference type="GO" id="GO:0030864">
    <property type="term" value="C:cortical actin cytoskeleton"/>
    <property type="evidence" value="ECO:0007669"/>
    <property type="project" value="TreeGrafter"/>
</dbReference>
<dbReference type="GO" id="GO:0030427">
    <property type="term" value="C:site of polarized growth"/>
    <property type="evidence" value="ECO:0007669"/>
    <property type="project" value="TreeGrafter"/>
</dbReference>
<reference evidence="7" key="2">
    <citation type="submission" date="2025-09" db="UniProtKB">
        <authorList>
            <consortium name="Ensembl"/>
        </authorList>
    </citation>
    <scope>IDENTIFICATION</scope>
</reference>
<dbReference type="Pfam" id="PF14604">
    <property type="entry name" value="SH3_9"/>
    <property type="match status" value="1"/>
</dbReference>
<dbReference type="SMART" id="SM00326">
    <property type="entry name" value="SH3"/>
    <property type="match status" value="1"/>
</dbReference>
<dbReference type="InterPro" id="IPR036028">
    <property type="entry name" value="SH3-like_dom_sf"/>
</dbReference>
<dbReference type="GO" id="GO:0005886">
    <property type="term" value="C:plasma membrane"/>
    <property type="evidence" value="ECO:0007669"/>
    <property type="project" value="TreeGrafter"/>
</dbReference>
<dbReference type="Ensembl" id="ENSPTXT00000023666.1">
    <property type="protein sequence ID" value="ENSPTXP00000022958.1"/>
    <property type="gene ID" value="ENSPTXG00000015891.1"/>
</dbReference>
<dbReference type="GO" id="GO:0016477">
    <property type="term" value="P:cell migration"/>
    <property type="evidence" value="ECO:0007669"/>
    <property type="project" value="TreeGrafter"/>
</dbReference>
<feature type="compositionally biased region" description="Basic and acidic residues" evidence="5">
    <location>
        <begin position="131"/>
        <end position="151"/>
    </location>
</feature>
<feature type="region of interest" description="Disordered" evidence="5">
    <location>
        <begin position="131"/>
        <end position="362"/>
    </location>
</feature>
<keyword evidence="3" id="KW-0677">Repeat</keyword>
<organism evidence="7 8">
    <name type="scientific">Pseudonaja textilis</name>
    <name type="common">Eastern brown snake</name>
    <dbReference type="NCBI Taxonomy" id="8673"/>
    <lineage>
        <taxon>Eukaryota</taxon>
        <taxon>Metazoa</taxon>
        <taxon>Chordata</taxon>
        <taxon>Craniata</taxon>
        <taxon>Vertebrata</taxon>
        <taxon>Euteleostomi</taxon>
        <taxon>Lepidosauria</taxon>
        <taxon>Squamata</taxon>
        <taxon>Bifurcata</taxon>
        <taxon>Unidentata</taxon>
        <taxon>Episquamata</taxon>
        <taxon>Toxicofera</taxon>
        <taxon>Serpentes</taxon>
        <taxon>Colubroidea</taxon>
        <taxon>Elapidae</taxon>
        <taxon>Hydrophiinae</taxon>
        <taxon>Pseudonaja</taxon>
    </lineage>
</organism>
<name>A0A670ZJH3_PSETE</name>
<proteinExistence type="predicted"/>
<gene>
    <name evidence="7" type="primary">LOC113452669</name>
</gene>
<dbReference type="PROSITE" id="PS51090">
    <property type="entry name" value="CORTACTIN"/>
    <property type="match status" value="5"/>
</dbReference>
<dbReference type="PANTHER" id="PTHR10829">
    <property type="entry name" value="CORTACTIN AND DREBRIN"/>
    <property type="match status" value="1"/>
</dbReference>
<dbReference type="InterPro" id="IPR035716">
    <property type="entry name" value="Cortactin_SH3"/>
</dbReference>
<feature type="compositionally biased region" description="Basic and acidic residues" evidence="5">
    <location>
        <begin position="351"/>
        <end position="362"/>
    </location>
</feature>
<dbReference type="FunFam" id="2.30.30.40:FF:000398">
    <property type="entry name" value="Hematopoietic cell-specific Lyn substrate 1"/>
    <property type="match status" value="1"/>
</dbReference>
<dbReference type="GO" id="GO:0030833">
    <property type="term" value="P:regulation of actin filament polymerization"/>
    <property type="evidence" value="ECO:0007669"/>
    <property type="project" value="TreeGrafter"/>
</dbReference>
<evidence type="ECO:0000256" key="1">
    <source>
        <dbReference type="ARBA" id="ARBA00022443"/>
    </source>
</evidence>
<dbReference type="AlphaFoldDB" id="A0A670ZJH3"/>
<dbReference type="CDD" id="cd11959">
    <property type="entry name" value="SH3_Cortactin"/>
    <property type="match status" value="1"/>
</dbReference>
<keyword evidence="2" id="KW-0597">Phosphoprotein</keyword>
<sequence>MAPKASYGYGGKFGTEKDRMDKSALGHEYVAEVGMHSSQTDAAKGFGGKYGIQKDRADKSALGFDYKGEVDVHTSQKDYAVGFGGKYGVQKDRQDKSALGWSHKEEVKPHESQTDHAVGFGGKYGVQKDRQDKSALGWAHKEEVKPHESQTDHSQGFGGRYGVQKDRVDKSAAGFGEMEAPVSSYQKTKPVEATSAGMGNLRQRFENMAKTAEEEKRKKAEEERARCQARELQETQEKSKEMKKSEERDWSPPSVPGHGPLKGSLPPLPPQHQEEEEEDEPPVLPPRGLDLPGDPRRELPLPPSGHQGQEQPLYTESVEDGGDYEEVIGNVDYEEPPVLADDDDRGDYEEMPDHKDTSKDDGAVVDQEYEELCGGQPGGTTSSGVEEHIYDVSEGSLSALALYDYQGEGEDEISFDPGDIITSIEQVDEGWWRGSCHGRVGLFPANYVELLP</sequence>
<dbReference type="GO" id="GO:0051015">
    <property type="term" value="F:actin filament binding"/>
    <property type="evidence" value="ECO:0007669"/>
    <property type="project" value="TreeGrafter"/>
</dbReference>
<feature type="compositionally biased region" description="Low complexity" evidence="5">
    <location>
        <begin position="256"/>
        <end position="265"/>
    </location>
</feature>
<evidence type="ECO:0000313" key="8">
    <source>
        <dbReference type="Proteomes" id="UP000472273"/>
    </source>
</evidence>
<evidence type="ECO:0000259" key="6">
    <source>
        <dbReference type="PROSITE" id="PS50002"/>
    </source>
</evidence>
<keyword evidence="8" id="KW-1185">Reference proteome</keyword>
<evidence type="ECO:0000256" key="3">
    <source>
        <dbReference type="ARBA" id="ARBA00022737"/>
    </source>
</evidence>
<dbReference type="PANTHER" id="PTHR10829:SF5">
    <property type="entry name" value="HEMATOPOIETIC LINEAGE CELL-SPECIFIC PROTEIN"/>
    <property type="match status" value="1"/>
</dbReference>
<dbReference type="Gene3D" id="2.30.30.40">
    <property type="entry name" value="SH3 Domains"/>
    <property type="match status" value="1"/>
</dbReference>